<name>A0A919VY41_9ACTN</name>
<dbReference type="RefSeq" id="WP_213004576.1">
    <property type="nucleotide sequence ID" value="NZ_BOQN01000004.1"/>
</dbReference>
<protein>
    <submittedName>
        <fullName evidence="2">Uncharacterized protein</fullName>
    </submittedName>
</protein>
<dbReference type="Proteomes" id="UP000677082">
    <property type="component" value="Unassembled WGS sequence"/>
</dbReference>
<feature type="signal peptide" evidence="1">
    <location>
        <begin position="1"/>
        <end position="22"/>
    </location>
</feature>
<accession>A0A919VY41</accession>
<evidence type="ECO:0000313" key="2">
    <source>
        <dbReference type="EMBL" id="GIM88592.1"/>
    </source>
</evidence>
<dbReference type="PROSITE" id="PS51257">
    <property type="entry name" value="PROKAR_LIPOPROTEIN"/>
    <property type="match status" value="1"/>
</dbReference>
<evidence type="ECO:0000313" key="3">
    <source>
        <dbReference type="Proteomes" id="UP000677082"/>
    </source>
</evidence>
<organism evidence="2 3">
    <name type="scientific">Paractinoplanes toevensis</name>
    <dbReference type="NCBI Taxonomy" id="571911"/>
    <lineage>
        <taxon>Bacteria</taxon>
        <taxon>Bacillati</taxon>
        <taxon>Actinomycetota</taxon>
        <taxon>Actinomycetes</taxon>
        <taxon>Micromonosporales</taxon>
        <taxon>Micromonosporaceae</taxon>
        <taxon>Paractinoplanes</taxon>
    </lineage>
</organism>
<proteinExistence type="predicted"/>
<evidence type="ECO:0000256" key="1">
    <source>
        <dbReference type="SAM" id="SignalP"/>
    </source>
</evidence>
<reference evidence="2 3" key="1">
    <citation type="submission" date="2021-03" db="EMBL/GenBank/DDBJ databases">
        <title>Whole genome shotgun sequence of Actinoplanes toevensis NBRC 105298.</title>
        <authorList>
            <person name="Komaki H."/>
            <person name="Tamura T."/>
        </authorList>
    </citation>
    <scope>NUCLEOTIDE SEQUENCE [LARGE SCALE GENOMIC DNA]</scope>
    <source>
        <strain evidence="2 3">NBRC 105298</strain>
    </source>
</reference>
<gene>
    <name evidence="2" type="ORF">Ato02nite_003850</name>
</gene>
<comment type="caution">
    <text evidence="2">The sequence shown here is derived from an EMBL/GenBank/DDBJ whole genome shotgun (WGS) entry which is preliminary data.</text>
</comment>
<keyword evidence="3" id="KW-1185">Reference proteome</keyword>
<dbReference type="AlphaFoldDB" id="A0A919VY41"/>
<dbReference type="EMBL" id="BOQN01000004">
    <property type="protein sequence ID" value="GIM88592.1"/>
    <property type="molecule type" value="Genomic_DNA"/>
</dbReference>
<sequence length="194" mass="19485">MSPRTLLLIPIGALLLLSACGAPPKPPLKSPPLYVSPSAAPISLNPSALGVPGATFPTPTAAAPGPAYPTYTYPTAVTTTVTQAPDTVPATPTPSHAAACTGSPTDAQLLTLIKGQPGIPNKTLQVDDGPYCSGEWSFSTVEITGASADQLEPLMVVTTGRDTTLALVAAGSEVCTNRVLTSAPPGIRVLACGS</sequence>
<feature type="chain" id="PRO_5037056736" evidence="1">
    <location>
        <begin position="23"/>
        <end position="194"/>
    </location>
</feature>
<keyword evidence="1" id="KW-0732">Signal</keyword>